<evidence type="ECO:0000256" key="2">
    <source>
        <dbReference type="ARBA" id="ARBA00023125"/>
    </source>
</evidence>
<evidence type="ECO:0000259" key="5">
    <source>
        <dbReference type="PROSITE" id="PS01124"/>
    </source>
</evidence>
<dbReference type="InterPro" id="IPR035418">
    <property type="entry name" value="AraC-bd_2"/>
</dbReference>
<name>A0A1M6N9W6_9BRAD</name>
<sequence>MHPIDDSIGEPALDFEAWRALIQSFCGRYHPEGIEPSVFAGWVHPFSLWEFLALDIGSNAQRIERTKRDVRLDGMEYYAAVFQLAGRSAISQNDQVVSLDVGEVALVDATRPLTYLSSDENTLWNCLSIQLPRQSLVSHLGFEPQGGIFRRRTLAGRLLLDIFRNADNAERIACASADPYMRLAIYDLIGALFAPSAPSPTSRHADRLFTRIRDVVMDRFADPDLRPRDVAAELGISVRYLQKLFALRGSTCSDFIQSLRLDHAVRLLHRRALTKTRQPLSEIAYTCGFRDYTNFAQQFRRRFGHTPSAHSDGDGRGVNGTVRTTNSESAV</sequence>
<feature type="compositionally biased region" description="Polar residues" evidence="4">
    <location>
        <begin position="321"/>
        <end position="331"/>
    </location>
</feature>
<feature type="region of interest" description="Disordered" evidence="4">
    <location>
        <begin position="304"/>
        <end position="331"/>
    </location>
</feature>
<organism evidence="6 7">
    <name type="scientific">Bradyrhizobium lablabi</name>
    <dbReference type="NCBI Taxonomy" id="722472"/>
    <lineage>
        <taxon>Bacteria</taxon>
        <taxon>Pseudomonadati</taxon>
        <taxon>Pseudomonadota</taxon>
        <taxon>Alphaproteobacteria</taxon>
        <taxon>Hyphomicrobiales</taxon>
        <taxon>Nitrobacteraceae</taxon>
        <taxon>Bradyrhizobium</taxon>
    </lineage>
</organism>
<dbReference type="PANTHER" id="PTHR46796:SF6">
    <property type="entry name" value="ARAC SUBFAMILY"/>
    <property type="match status" value="1"/>
</dbReference>
<reference evidence="6 7" key="1">
    <citation type="submission" date="2016-11" db="EMBL/GenBank/DDBJ databases">
        <authorList>
            <person name="Jaros S."/>
            <person name="Januszkiewicz K."/>
            <person name="Wedrychowicz H."/>
        </authorList>
    </citation>
    <scope>NUCLEOTIDE SEQUENCE [LARGE SCALE GENOMIC DNA]</scope>
    <source>
        <strain evidence="6 7">GAS499</strain>
    </source>
</reference>
<keyword evidence="3" id="KW-0804">Transcription</keyword>
<dbReference type="InterPro" id="IPR050204">
    <property type="entry name" value="AraC_XylS_family_regulators"/>
</dbReference>
<gene>
    <name evidence="6" type="ORF">SAMN05444159_1916</name>
</gene>
<dbReference type="SMART" id="SM00342">
    <property type="entry name" value="HTH_ARAC"/>
    <property type="match status" value="1"/>
</dbReference>
<accession>A0A1M6N9W6</accession>
<dbReference type="Gene3D" id="1.10.10.60">
    <property type="entry name" value="Homeodomain-like"/>
    <property type="match status" value="1"/>
</dbReference>
<evidence type="ECO:0000256" key="3">
    <source>
        <dbReference type="ARBA" id="ARBA00023163"/>
    </source>
</evidence>
<dbReference type="GO" id="GO:0043565">
    <property type="term" value="F:sequence-specific DNA binding"/>
    <property type="evidence" value="ECO:0007669"/>
    <property type="project" value="InterPro"/>
</dbReference>
<dbReference type="InterPro" id="IPR009057">
    <property type="entry name" value="Homeodomain-like_sf"/>
</dbReference>
<dbReference type="AlphaFoldDB" id="A0A1M6N9W6"/>
<dbReference type="Pfam" id="PF12833">
    <property type="entry name" value="HTH_18"/>
    <property type="match status" value="1"/>
</dbReference>
<dbReference type="GO" id="GO:0003700">
    <property type="term" value="F:DNA-binding transcription factor activity"/>
    <property type="evidence" value="ECO:0007669"/>
    <property type="project" value="InterPro"/>
</dbReference>
<evidence type="ECO:0000256" key="4">
    <source>
        <dbReference type="SAM" id="MobiDB-lite"/>
    </source>
</evidence>
<dbReference type="PROSITE" id="PS01124">
    <property type="entry name" value="HTH_ARAC_FAMILY_2"/>
    <property type="match status" value="1"/>
</dbReference>
<keyword evidence="1" id="KW-0805">Transcription regulation</keyword>
<keyword evidence="2 6" id="KW-0238">DNA-binding</keyword>
<evidence type="ECO:0000313" key="7">
    <source>
        <dbReference type="Proteomes" id="UP000189935"/>
    </source>
</evidence>
<dbReference type="Pfam" id="PF14525">
    <property type="entry name" value="AraC_binding_2"/>
    <property type="match status" value="1"/>
</dbReference>
<dbReference type="EMBL" id="LT670844">
    <property type="protein sequence ID" value="SHJ92483.1"/>
    <property type="molecule type" value="Genomic_DNA"/>
</dbReference>
<dbReference type="InterPro" id="IPR018060">
    <property type="entry name" value="HTH_AraC"/>
</dbReference>
<dbReference type="Proteomes" id="UP000189935">
    <property type="component" value="Chromosome I"/>
</dbReference>
<dbReference type="PANTHER" id="PTHR46796">
    <property type="entry name" value="HTH-TYPE TRANSCRIPTIONAL ACTIVATOR RHAS-RELATED"/>
    <property type="match status" value="1"/>
</dbReference>
<dbReference type="RefSeq" id="WP_079537941.1">
    <property type="nucleotide sequence ID" value="NZ_LT670844.1"/>
</dbReference>
<feature type="domain" description="HTH araC/xylS-type" evidence="5">
    <location>
        <begin position="210"/>
        <end position="313"/>
    </location>
</feature>
<evidence type="ECO:0000313" key="6">
    <source>
        <dbReference type="EMBL" id="SHJ92483.1"/>
    </source>
</evidence>
<proteinExistence type="predicted"/>
<evidence type="ECO:0000256" key="1">
    <source>
        <dbReference type="ARBA" id="ARBA00023015"/>
    </source>
</evidence>
<dbReference type="SUPFAM" id="SSF46689">
    <property type="entry name" value="Homeodomain-like"/>
    <property type="match status" value="1"/>
</dbReference>
<protein>
    <submittedName>
        <fullName evidence="6">AraC-type DNA-binding protein</fullName>
    </submittedName>
</protein>
<dbReference type="OrthoDB" id="252470at2"/>